<gene>
    <name evidence="9" type="primary">RTN2</name>
</gene>
<evidence type="ECO:0000256" key="6">
    <source>
        <dbReference type="RuleBase" id="RU210713"/>
    </source>
</evidence>
<dbReference type="GO" id="GO:0030315">
    <property type="term" value="C:T-tubule"/>
    <property type="evidence" value="ECO:0007669"/>
    <property type="project" value="Ensembl"/>
</dbReference>
<sequence>MVPPASWMRSRSRGRRGRWSSVLKATAPARLSTARESPQCARYRKRGETSNATAVEPPGSPRGQRARRRASALRKARRSASHTPWGSLGSGPRASSTWPFRWRAPKRAALAPPWPSRTAKKAQPGGSPEEAPSTASSTPDSTEGGNDDSDFRELHTAREFSEDDEEETTSQDWGTPRELTFSYIAFDGVVGSGARRDSAARRPRPQGRSVSEPRDPPPQPGLGDSLESIPSLSQSPEPGRRGDPSSAPPAERPPEDLGLQLDQLGWATRGAGTGEDSATSSSTPLEDEEPEGSVAGEAGKELDLPLAFVQSSPLEVFTPQPSPVSGIPQTPTPSPPRSRDSNSWLDEPLPDEKEEEPWGQLEREPITGQCLASTDQSEFTLESQVLVVDLLHWKDAKTSGVVFTCLMVSLLSLLHFSIVSVAAHVALLLLCGTISLRVYRKVLQAVHRGDGANPFQAYLDVDLTLTQEQTERLSQQIASRVVSAAIQLRHFFLVEDLVDSLKLALLFYILTFVGAVFNGLTLLILGVIGVFTVPLLYRQHQAQIDQYVGLVTNQLSHIKAKIRAKIPGTGALASVAAAVSGPKAKAE</sequence>
<evidence type="ECO:0000256" key="7">
    <source>
        <dbReference type="SAM" id="MobiDB-lite"/>
    </source>
</evidence>
<comment type="subcellular location">
    <subcellularLocation>
        <location evidence="1 6">Endoplasmic reticulum membrane</location>
        <topology evidence="1 6">Multi-pass membrane protein</topology>
    </subcellularLocation>
</comment>
<feature type="transmembrane region" description="Helical" evidence="6">
    <location>
        <begin position="406"/>
        <end position="431"/>
    </location>
</feature>
<feature type="compositionally biased region" description="Low complexity" evidence="7">
    <location>
        <begin position="131"/>
        <end position="142"/>
    </location>
</feature>
<dbReference type="Ensembl" id="ENSBTAT00000125079.1">
    <property type="protein sequence ID" value="ENSBTAP00000085398.1"/>
    <property type="gene ID" value="ENSBTAG00000008185.8"/>
</dbReference>
<evidence type="ECO:0000313" key="10">
    <source>
        <dbReference type="Proteomes" id="UP000009136"/>
    </source>
</evidence>
<dbReference type="InterPro" id="IPR003388">
    <property type="entry name" value="Reticulon"/>
</dbReference>
<evidence type="ECO:0000313" key="9">
    <source>
        <dbReference type="Ensembl" id="ENSBTAP00000085398.1"/>
    </source>
</evidence>
<evidence type="ECO:0000256" key="2">
    <source>
        <dbReference type="ARBA" id="ARBA00022692"/>
    </source>
</evidence>
<dbReference type="Gene3D" id="1.20.5.2480">
    <property type="match status" value="1"/>
</dbReference>
<evidence type="ECO:0000256" key="4">
    <source>
        <dbReference type="ARBA" id="ARBA00022989"/>
    </source>
</evidence>
<dbReference type="PANTHER" id="PTHR45799:SF3">
    <property type="entry name" value="RETICULON-2"/>
    <property type="match status" value="1"/>
</dbReference>
<dbReference type="FunFam" id="1.20.5.2480:FF:000001">
    <property type="entry name" value="Reticulon"/>
    <property type="match status" value="1"/>
</dbReference>
<dbReference type="GO" id="GO:0014802">
    <property type="term" value="C:terminal cisterna"/>
    <property type="evidence" value="ECO:0007669"/>
    <property type="project" value="Ensembl"/>
</dbReference>
<dbReference type="GO" id="GO:1902430">
    <property type="term" value="P:negative regulation of amyloid-beta formation"/>
    <property type="evidence" value="ECO:0007669"/>
    <property type="project" value="Ensembl"/>
</dbReference>
<dbReference type="PANTHER" id="PTHR45799">
    <property type="entry name" value="RETICULON-LIKE PROTEIN"/>
    <property type="match status" value="1"/>
</dbReference>
<dbReference type="GO" id="GO:0005789">
    <property type="term" value="C:endoplasmic reticulum membrane"/>
    <property type="evidence" value="ECO:0007669"/>
    <property type="project" value="UniProtKB-SubCell"/>
</dbReference>
<dbReference type="GO" id="GO:0030018">
    <property type="term" value="C:Z disc"/>
    <property type="evidence" value="ECO:0007669"/>
    <property type="project" value="Ensembl"/>
</dbReference>
<feature type="region of interest" description="Disordered" evidence="7">
    <location>
        <begin position="1"/>
        <end position="295"/>
    </location>
</feature>
<dbReference type="Pfam" id="PF02453">
    <property type="entry name" value="Reticulon"/>
    <property type="match status" value="1"/>
</dbReference>
<accession>A0AAA9SN49</accession>
<keyword evidence="3 6" id="KW-0256">Endoplasmic reticulum</keyword>
<feature type="transmembrane region" description="Helical" evidence="6">
    <location>
        <begin position="506"/>
        <end position="537"/>
    </location>
</feature>
<reference evidence="9" key="3">
    <citation type="submission" date="2025-09" db="UniProtKB">
        <authorList>
            <consortium name="Ensembl"/>
        </authorList>
    </citation>
    <scope>IDENTIFICATION</scope>
    <source>
        <strain evidence="9">Hereford</strain>
    </source>
</reference>
<dbReference type="GO" id="GO:0065002">
    <property type="term" value="P:intracellular protein transmembrane transport"/>
    <property type="evidence" value="ECO:0007669"/>
    <property type="project" value="Ensembl"/>
</dbReference>
<feature type="compositionally biased region" description="Acidic residues" evidence="7">
    <location>
        <begin position="348"/>
        <end position="357"/>
    </location>
</feature>
<evidence type="ECO:0000256" key="5">
    <source>
        <dbReference type="ARBA" id="ARBA00023136"/>
    </source>
</evidence>
<dbReference type="AlphaFoldDB" id="A0AAA9SN49"/>
<dbReference type="GeneTree" id="ENSGT00940000160599"/>
<feature type="domain" description="Reticulon" evidence="8">
    <location>
        <begin position="387"/>
        <end position="587"/>
    </location>
</feature>
<name>A0AAA9SN49_BOVIN</name>
<keyword evidence="10" id="KW-1185">Reference proteome</keyword>
<organism evidence="9 10">
    <name type="scientific">Bos taurus</name>
    <name type="common">Bovine</name>
    <dbReference type="NCBI Taxonomy" id="9913"/>
    <lineage>
        <taxon>Eukaryota</taxon>
        <taxon>Metazoa</taxon>
        <taxon>Chordata</taxon>
        <taxon>Craniata</taxon>
        <taxon>Vertebrata</taxon>
        <taxon>Euteleostomi</taxon>
        <taxon>Mammalia</taxon>
        <taxon>Eutheria</taxon>
        <taxon>Laurasiatheria</taxon>
        <taxon>Artiodactyla</taxon>
        <taxon>Ruminantia</taxon>
        <taxon>Pecora</taxon>
        <taxon>Bovidae</taxon>
        <taxon>Bovinae</taxon>
        <taxon>Bos</taxon>
    </lineage>
</organism>
<dbReference type="InterPro" id="IPR046964">
    <property type="entry name" value="RTN1-4"/>
</dbReference>
<feature type="compositionally biased region" description="Basic and acidic residues" evidence="7">
    <location>
        <begin position="149"/>
        <end position="160"/>
    </location>
</feature>
<dbReference type="GO" id="GO:0005882">
    <property type="term" value="C:intermediate filament"/>
    <property type="evidence" value="ECO:0007669"/>
    <property type="project" value="Ensembl"/>
</dbReference>
<dbReference type="GO" id="GO:0046324">
    <property type="term" value="P:regulation of D-glucose import"/>
    <property type="evidence" value="ECO:0007669"/>
    <property type="project" value="Ensembl"/>
</dbReference>
<dbReference type="PROSITE" id="PS50845">
    <property type="entry name" value="RETICULON"/>
    <property type="match status" value="1"/>
</dbReference>
<dbReference type="Proteomes" id="UP000009136">
    <property type="component" value="Chromosome 18"/>
</dbReference>
<reference evidence="9" key="2">
    <citation type="submission" date="2025-08" db="UniProtKB">
        <authorList>
            <consortium name="Ensembl"/>
        </authorList>
    </citation>
    <scope>IDENTIFICATION</scope>
    <source>
        <strain evidence="9">Hereford</strain>
    </source>
</reference>
<proteinExistence type="predicted"/>
<dbReference type="GO" id="GO:0010467">
    <property type="term" value="P:gene expression"/>
    <property type="evidence" value="ECO:0007669"/>
    <property type="project" value="Ensembl"/>
</dbReference>
<evidence type="ECO:0000259" key="8">
    <source>
        <dbReference type="PROSITE" id="PS50845"/>
    </source>
</evidence>
<reference evidence="9" key="1">
    <citation type="submission" date="2018-03" db="EMBL/GenBank/DDBJ databases">
        <title>ARS-UCD1.2.</title>
        <authorList>
            <person name="Rosen B.D."/>
            <person name="Bickhart D.M."/>
            <person name="Koren S."/>
            <person name="Schnabel R.D."/>
            <person name="Hall R."/>
            <person name="Zimin A."/>
            <person name="Dreischer C."/>
            <person name="Schultheiss S."/>
            <person name="Schroeder S.G."/>
            <person name="Elsik C.G."/>
            <person name="Couldrey C."/>
            <person name="Liu G.E."/>
            <person name="Van Tassell C.P."/>
            <person name="Phillippy A.M."/>
            <person name="Smith T.P.L."/>
            <person name="Medrano J.F."/>
        </authorList>
    </citation>
    <scope>NUCLEOTIDE SEQUENCE [LARGE SCALE GENOMIC DNA]</scope>
    <source>
        <strain evidence="9">Hereford</strain>
    </source>
</reference>
<feature type="compositionally biased region" description="Basic residues" evidence="7">
    <location>
        <begin position="64"/>
        <end position="80"/>
    </location>
</feature>
<feature type="region of interest" description="Disordered" evidence="7">
    <location>
        <begin position="316"/>
        <end position="363"/>
    </location>
</feature>
<evidence type="ECO:0000256" key="1">
    <source>
        <dbReference type="ARBA" id="ARBA00004477"/>
    </source>
</evidence>
<keyword evidence="4 6" id="KW-1133">Transmembrane helix</keyword>
<protein>
    <recommendedName>
        <fullName evidence="6">Reticulon</fullName>
    </recommendedName>
</protein>
<keyword evidence="5 6" id="KW-0472">Membrane</keyword>
<evidence type="ECO:0000256" key="3">
    <source>
        <dbReference type="ARBA" id="ARBA00022824"/>
    </source>
</evidence>
<keyword evidence="2 6" id="KW-0812">Transmembrane</keyword>